<feature type="compositionally biased region" description="Polar residues" evidence="1">
    <location>
        <begin position="1"/>
        <end position="13"/>
    </location>
</feature>
<evidence type="ECO:0000313" key="2">
    <source>
        <dbReference type="EMBL" id="CAI9267802.1"/>
    </source>
</evidence>
<sequence>MTRTESGLSVSGKQKQEKGSKTPPFLPLPHTQTRPDARDFDGADSVFSECYSDSDDPPDSSQLSPLASDYDTGSRRTAGSPSNMIVKDQLPVTKREVPSHGAFFCALDSSISSPSRSPLRGFGTEQAINPAFYTSKPNPNFPFLGSGSGHCSSPGSGQNSGYNSMGGDMAGLFWQSSKGSPECSPLPSPSSRIHSGAVTPLHPRAGGGENRTKIINITTLSPS</sequence>
<feature type="region of interest" description="Disordered" evidence="1">
    <location>
        <begin position="1"/>
        <end position="83"/>
    </location>
</feature>
<evidence type="ECO:0000313" key="3">
    <source>
        <dbReference type="Proteomes" id="UP001177003"/>
    </source>
</evidence>
<dbReference type="EMBL" id="OX465077">
    <property type="protein sequence ID" value="CAI9267802.1"/>
    <property type="molecule type" value="Genomic_DNA"/>
</dbReference>
<feature type="compositionally biased region" description="Polar residues" evidence="1">
    <location>
        <begin position="213"/>
        <end position="223"/>
    </location>
</feature>
<feature type="compositionally biased region" description="Low complexity" evidence="1">
    <location>
        <begin position="59"/>
        <end position="69"/>
    </location>
</feature>
<keyword evidence="3" id="KW-1185">Reference proteome</keyword>
<feature type="compositionally biased region" description="Low complexity" evidence="1">
    <location>
        <begin position="180"/>
        <end position="191"/>
    </location>
</feature>
<feature type="region of interest" description="Disordered" evidence="1">
    <location>
        <begin position="173"/>
        <end position="223"/>
    </location>
</feature>
<proteinExistence type="predicted"/>
<gene>
    <name evidence="2" type="ORF">LSALG_LOCUS8259</name>
</gene>
<reference evidence="2" key="1">
    <citation type="submission" date="2023-04" db="EMBL/GenBank/DDBJ databases">
        <authorList>
            <person name="Vijverberg K."/>
            <person name="Xiong W."/>
            <person name="Schranz E."/>
        </authorList>
    </citation>
    <scope>NUCLEOTIDE SEQUENCE</scope>
</reference>
<name>A0AA35VR70_LACSI</name>
<accession>A0AA35VR70</accession>
<dbReference type="Proteomes" id="UP001177003">
    <property type="component" value="Chromosome 1"/>
</dbReference>
<protein>
    <submittedName>
        <fullName evidence="2">Uncharacterized protein</fullName>
    </submittedName>
</protein>
<dbReference type="AlphaFoldDB" id="A0AA35VR70"/>
<evidence type="ECO:0000256" key="1">
    <source>
        <dbReference type="SAM" id="MobiDB-lite"/>
    </source>
</evidence>
<organism evidence="2 3">
    <name type="scientific">Lactuca saligna</name>
    <name type="common">Willowleaf lettuce</name>
    <dbReference type="NCBI Taxonomy" id="75948"/>
    <lineage>
        <taxon>Eukaryota</taxon>
        <taxon>Viridiplantae</taxon>
        <taxon>Streptophyta</taxon>
        <taxon>Embryophyta</taxon>
        <taxon>Tracheophyta</taxon>
        <taxon>Spermatophyta</taxon>
        <taxon>Magnoliopsida</taxon>
        <taxon>eudicotyledons</taxon>
        <taxon>Gunneridae</taxon>
        <taxon>Pentapetalae</taxon>
        <taxon>asterids</taxon>
        <taxon>campanulids</taxon>
        <taxon>Asterales</taxon>
        <taxon>Asteraceae</taxon>
        <taxon>Cichorioideae</taxon>
        <taxon>Cichorieae</taxon>
        <taxon>Lactucinae</taxon>
        <taxon>Lactuca</taxon>
    </lineage>
</organism>